<sequence>MASSPSPHDINFCVLSLEGAKASALVSDVLNATLGLVRMPQSPGSLGQSSRCTRHRWVKGKMHATLRLRYPYRHLCIQCTAVLGKAMARLAKAPSPLMSGRPETKVRGWVCSLKLHNILQYMPSRHTPTFNSVSIIALPSHDNVLLTEIGVNIGVDIGVDIGVALWSSTTDKRYPALHHDL</sequence>
<dbReference type="OrthoDB" id="3687419at2759"/>
<proteinExistence type="predicted"/>
<dbReference type="Proteomes" id="UP000054337">
    <property type="component" value="Unassembled WGS sequence"/>
</dbReference>
<accession>W7DXR4</accession>
<dbReference type="HOGENOM" id="CLU_1488760_0_0_1"/>
<keyword evidence="2" id="KW-1185">Reference proteome</keyword>
<dbReference type="RefSeq" id="XP_014552422.1">
    <property type="nucleotide sequence ID" value="XM_014696936.1"/>
</dbReference>
<name>W7DXR4_BIPV3</name>
<dbReference type="AlphaFoldDB" id="W7DXR4"/>
<gene>
    <name evidence="1" type="ORF">COCVIDRAFT_110385</name>
</gene>
<evidence type="ECO:0000313" key="2">
    <source>
        <dbReference type="Proteomes" id="UP000054337"/>
    </source>
</evidence>
<reference evidence="1 2" key="1">
    <citation type="journal article" date="2013" name="PLoS Genet.">
        <title>Comparative genome structure, secondary metabolite, and effector coding capacity across Cochliobolus pathogens.</title>
        <authorList>
            <person name="Condon B.J."/>
            <person name="Leng Y."/>
            <person name="Wu D."/>
            <person name="Bushley K.E."/>
            <person name="Ohm R.A."/>
            <person name="Otillar R."/>
            <person name="Martin J."/>
            <person name="Schackwitz W."/>
            <person name="Grimwood J."/>
            <person name="MohdZainudin N."/>
            <person name="Xue C."/>
            <person name="Wang R."/>
            <person name="Manning V.A."/>
            <person name="Dhillon B."/>
            <person name="Tu Z.J."/>
            <person name="Steffenson B.J."/>
            <person name="Salamov A."/>
            <person name="Sun H."/>
            <person name="Lowry S."/>
            <person name="LaButti K."/>
            <person name="Han J."/>
            <person name="Copeland A."/>
            <person name="Lindquist E."/>
            <person name="Barry K."/>
            <person name="Schmutz J."/>
            <person name="Baker S.E."/>
            <person name="Ciuffetti L.M."/>
            <person name="Grigoriev I.V."/>
            <person name="Zhong S."/>
            <person name="Turgeon B.G."/>
        </authorList>
    </citation>
    <scope>NUCLEOTIDE SEQUENCE [LARGE SCALE GENOMIC DNA]</scope>
    <source>
        <strain evidence="1 2">FI3</strain>
    </source>
</reference>
<protein>
    <submittedName>
        <fullName evidence="1">Uncharacterized protein</fullName>
    </submittedName>
</protein>
<evidence type="ECO:0000313" key="1">
    <source>
        <dbReference type="EMBL" id="EUN22848.1"/>
    </source>
</evidence>
<organism evidence="1 2">
    <name type="scientific">Bipolaris victoriae (strain FI3)</name>
    <name type="common">Victoria blight of oats agent</name>
    <name type="synonym">Cochliobolus victoriae</name>
    <dbReference type="NCBI Taxonomy" id="930091"/>
    <lineage>
        <taxon>Eukaryota</taxon>
        <taxon>Fungi</taxon>
        <taxon>Dikarya</taxon>
        <taxon>Ascomycota</taxon>
        <taxon>Pezizomycotina</taxon>
        <taxon>Dothideomycetes</taxon>
        <taxon>Pleosporomycetidae</taxon>
        <taxon>Pleosporales</taxon>
        <taxon>Pleosporineae</taxon>
        <taxon>Pleosporaceae</taxon>
        <taxon>Bipolaris</taxon>
    </lineage>
</organism>
<dbReference type="GeneID" id="26249766"/>
<dbReference type="EMBL" id="KI968801">
    <property type="protein sequence ID" value="EUN22848.1"/>
    <property type="molecule type" value="Genomic_DNA"/>
</dbReference>